<dbReference type="SMART" id="SM00744">
    <property type="entry name" value="RINGv"/>
    <property type="match status" value="1"/>
</dbReference>
<dbReference type="SUPFAM" id="SSF57850">
    <property type="entry name" value="RING/U-box"/>
    <property type="match status" value="1"/>
</dbReference>
<proteinExistence type="predicted"/>
<dbReference type="Pfam" id="PF13639">
    <property type="entry name" value="zf-RING_2"/>
    <property type="match status" value="1"/>
</dbReference>
<keyword evidence="2 4" id="KW-0863">Zinc-finger</keyword>
<evidence type="ECO:0000313" key="7">
    <source>
        <dbReference type="Proteomes" id="UP000243797"/>
    </source>
</evidence>
<evidence type="ECO:0000256" key="1">
    <source>
        <dbReference type="ARBA" id="ARBA00022723"/>
    </source>
</evidence>
<dbReference type="InterPro" id="IPR011016">
    <property type="entry name" value="Znf_RING-CH"/>
</dbReference>
<dbReference type="Gene3D" id="3.30.40.10">
    <property type="entry name" value="Zinc/RING finger domain, C3HC4 (zinc finger)"/>
    <property type="match status" value="1"/>
</dbReference>
<dbReference type="SMART" id="SM00184">
    <property type="entry name" value="RING"/>
    <property type="match status" value="1"/>
</dbReference>
<reference evidence="6 7" key="1">
    <citation type="submission" date="2017-06" db="EMBL/GenBank/DDBJ databases">
        <title>Draft genome sequence of a variant of Elsinoe murrayae.</title>
        <authorList>
            <person name="Cheng Q."/>
        </authorList>
    </citation>
    <scope>NUCLEOTIDE SEQUENCE [LARGE SCALE GENOMIC DNA]</scope>
    <source>
        <strain evidence="6 7">CQ-2017a</strain>
    </source>
</reference>
<dbReference type="AlphaFoldDB" id="A0A2K1QG95"/>
<keyword evidence="3" id="KW-0862">Zinc</keyword>
<keyword evidence="7" id="KW-1185">Reference proteome</keyword>
<dbReference type="GO" id="GO:0008270">
    <property type="term" value="F:zinc ion binding"/>
    <property type="evidence" value="ECO:0007669"/>
    <property type="project" value="UniProtKB-KW"/>
</dbReference>
<keyword evidence="1" id="KW-0479">Metal-binding</keyword>
<dbReference type="GO" id="GO:0061630">
    <property type="term" value="F:ubiquitin protein ligase activity"/>
    <property type="evidence" value="ECO:0007669"/>
    <property type="project" value="TreeGrafter"/>
</dbReference>
<dbReference type="OrthoDB" id="8062037at2759"/>
<dbReference type="InterPro" id="IPR051826">
    <property type="entry name" value="E3_ubiquitin-ligase_domain"/>
</dbReference>
<dbReference type="Proteomes" id="UP000243797">
    <property type="component" value="Unassembled WGS sequence"/>
</dbReference>
<evidence type="ECO:0000259" key="5">
    <source>
        <dbReference type="PROSITE" id="PS50089"/>
    </source>
</evidence>
<dbReference type="InParanoid" id="A0A2K1QG95"/>
<evidence type="ECO:0000256" key="2">
    <source>
        <dbReference type="ARBA" id="ARBA00022771"/>
    </source>
</evidence>
<evidence type="ECO:0000313" key="6">
    <source>
        <dbReference type="EMBL" id="PNS14185.1"/>
    </source>
</evidence>
<gene>
    <name evidence="6" type="ORF">CAC42_6698</name>
</gene>
<organism evidence="6 7">
    <name type="scientific">Sphaceloma murrayae</name>
    <dbReference type="NCBI Taxonomy" id="2082308"/>
    <lineage>
        <taxon>Eukaryota</taxon>
        <taxon>Fungi</taxon>
        <taxon>Dikarya</taxon>
        <taxon>Ascomycota</taxon>
        <taxon>Pezizomycotina</taxon>
        <taxon>Dothideomycetes</taxon>
        <taxon>Dothideomycetidae</taxon>
        <taxon>Myriangiales</taxon>
        <taxon>Elsinoaceae</taxon>
        <taxon>Sphaceloma</taxon>
    </lineage>
</organism>
<dbReference type="PROSITE" id="PS50089">
    <property type="entry name" value="ZF_RING_2"/>
    <property type="match status" value="1"/>
</dbReference>
<sequence length="259" mass="28705">MNADMFQPVDTQEKGVIGEHVYAHIVATSQDGIRDYELGFPMSASRKFDRALEQWSCLPTADRATRTCRMIKFGLLANRCRAVLRGDNSTIAHAYELVDFLSNIIPEQPPEEIRAPVIIALLDSAAILSKHGSLRQQYLCLLMALTFGSPADNVQAALIEVRKAVADFVENELEAWHGAGIFVRIPAGEAGEKEVMEDCPICYESEQPQDVIQLGCKHVFHEACLVMWMEQASKTCPACRADMFGLAGPPVFATVVRHR</sequence>
<dbReference type="GO" id="GO:0006511">
    <property type="term" value="P:ubiquitin-dependent protein catabolic process"/>
    <property type="evidence" value="ECO:0007669"/>
    <property type="project" value="TreeGrafter"/>
</dbReference>
<comment type="caution">
    <text evidence="6">The sequence shown here is derived from an EMBL/GenBank/DDBJ whole genome shotgun (WGS) entry which is preliminary data.</text>
</comment>
<name>A0A2K1QG95_9PEZI</name>
<dbReference type="EMBL" id="NKHZ01000088">
    <property type="protein sequence ID" value="PNS14185.1"/>
    <property type="molecule type" value="Genomic_DNA"/>
</dbReference>
<feature type="domain" description="RING-type" evidence="5">
    <location>
        <begin position="199"/>
        <end position="240"/>
    </location>
</feature>
<evidence type="ECO:0000256" key="3">
    <source>
        <dbReference type="ARBA" id="ARBA00022833"/>
    </source>
</evidence>
<dbReference type="PANTHER" id="PTHR22765">
    <property type="entry name" value="RING FINGER AND PROTEASE ASSOCIATED DOMAIN-CONTAINING"/>
    <property type="match status" value="1"/>
</dbReference>
<dbReference type="InterPro" id="IPR001841">
    <property type="entry name" value="Znf_RING"/>
</dbReference>
<accession>A0A2K1QG95</accession>
<protein>
    <recommendedName>
        <fullName evidence="5">RING-type domain-containing protein</fullName>
    </recommendedName>
</protein>
<evidence type="ECO:0000256" key="4">
    <source>
        <dbReference type="PROSITE-ProRule" id="PRU00175"/>
    </source>
</evidence>
<dbReference type="InterPro" id="IPR013083">
    <property type="entry name" value="Znf_RING/FYVE/PHD"/>
</dbReference>